<evidence type="ECO:0000256" key="2">
    <source>
        <dbReference type="SAM" id="MobiDB-lite"/>
    </source>
</evidence>
<organism evidence="3 4">
    <name type="scientific">Ambispora leptoticha</name>
    <dbReference type="NCBI Taxonomy" id="144679"/>
    <lineage>
        <taxon>Eukaryota</taxon>
        <taxon>Fungi</taxon>
        <taxon>Fungi incertae sedis</taxon>
        <taxon>Mucoromycota</taxon>
        <taxon>Glomeromycotina</taxon>
        <taxon>Glomeromycetes</taxon>
        <taxon>Archaeosporales</taxon>
        <taxon>Ambisporaceae</taxon>
        <taxon>Ambispora</taxon>
    </lineage>
</organism>
<gene>
    <name evidence="3" type="ORF">ALEPTO_LOCUS10433</name>
</gene>
<sequence>MNNDDNDTEESSSRCSQRLIPQSYIRSEKVEIAAKLFKRVEPPPLMFKDIPAMIEESNRQWEEKQREKEEAIKERLREKEENRENFRMVSALLEKYKYTTESSSSSSSE</sequence>
<feature type="coiled-coil region" evidence="1">
    <location>
        <begin position="54"/>
        <end position="89"/>
    </location>
</feature>
<proteinExistence type="predicted"/>
<protein>
    <submittedName>
        <fullName evidence="3">2068_t:CDS:1</fullName>
    </submittedName>
</protein>
<evidence type="ECO:0000313" key="3">
    <source>
        <dbReference type="EMBL" id="CAG8665177.1"/>
    </source>
</evidence>
<evidence type="ECO:0000313" key="4">
    <source>
        <dbReference type="Proteomes" id="UP000789508"/>
    </source>
</evidence>
<reference evidence="3" key="1">
    <citation type="submission" date="2021-06" db="EMBL/GenBank/DDBJ databases">
        <authorList>
            <person name="Kallberg Y."/>
            <person name="Tangrot J."/>
            <person name="Rosling A."/>
        </authorList>
    </citation>
    <scope>NUCLEOTIDE SEQUENCE</scope>
    <source>
        <strain evidence="3">FL130A</strain>
    </source>
</reference>
<keyword evidence="4" id="KW-1185">Reference proteome</keyword>
<name>A0A9N9H7Q2_9GLOM</name>
<comment type="caution">
    <text evidence="3">The sequence shown here is derived from an EMBL/GenBank/DDBJ whole genome shotgun (WGS) entry which is preliminary data.</text>
</comment>
<evidence type="ECO:0000256" key="1">
    <source>
        <dbReference type="SAM" id="Coils"/>
    </source>
</evidence>
<dbReference type="EMBL" id="CAJVPS010011482">
    <property type="protein sequence ID" value="CAG8665177.1"/>
    <property type="molecule type" value="Genomic_DNA"/>
</dbReference>
<dbReference type="Proteomes" id="UP000789508">
    <property type="component" value="Unassembled WGS sequence"/>
</dbReference>
<feature type="region of interest" description="Disordered" evidence="2">
    <location>
        <begin position="1"/>
        <end position="20"/>
    </location>
</feature>
<accession>A0A9N9H7Q2</accession>
<dbReference type="OrthoDB" id="10663198at2759"/>
<feature type="compositionally biased region" description="Acidic residues" evidence="2">
    <location>
        <begin position="1"/>
        <end position="10"/>
    </location>
</feature>
<keyword evidence="1" id="KW-0175">Coiled coil</keyword>
<dbReference type="AlphaFoldDB" id="A0A9N9H7Q2"/>